<comment type="caution">
    <text evidence="3">The sequence shown here is derived from an EMBL/GenBank/DDBJ whole genome shotgun (WGS) entry which is preliminary data.</text>
</comment>
<keyword evidence="2" id="KW-0546">Nucleotide metabolism</keyword>
<name>A0A2M8GNA5_9BACT</name>
<dbReference type="CDD" id="cd07557">
    <property type="entry name" value="trimeric_dUTPase"/>
    <property type="match status" value="1"/>
</dbReference>
<protein>
    <recommendedName>
        <fullName evidence="5">dUTPase-like domain-containing protein</fullName>
    </recommendedName>
</protein>
<evidence type="ECO:0000313" key="4">
    <source>
        <dbReference type="Proteomes" id="UP000229370"/>
    </source>
</evidence>
<dbReference type="PANTHER" id="PTHR42680:SF3">
    <property type="entry name" value="DCTP DEAMINASE"/>
    <property type="match status" value="1"/>
</dbReference>
<dbReference type="GO" id="GO:0008829">
    <property type="term" value="F:dCTP deaminase activity"/>
    <property type="evidence" value="ECO:0007669"/>
    <property type="project" value="InterPro"/>
</dbReference>
<dbReference type="Proteomes" id="UP000229370">
    <property type="component" value="Unassembled WGS sequence"/>
</dbReference>
<evidence type="ECO:0008006" key="5">
    <source>
        <dbReference type="Google" id="ProtNLM"/>
    </source>
</evidence>
<evidence type="ECO:0000256" key="1">
    <source>
        <dbReference type="ARBA" id="ARBA00022801"/>
    </source>
</evidence>
<dbReference type="Pfam" id="PF22769">
    <property type="entry name" value="DCD"/>
    <property type="match status" value="1"/>
</dbReference>
<dbReference type="InterPro" id="IPR036157">
    <property type="entry name" value="dUTPase-like_sf"/>
</dbReference>
<evidence type="ECO:0000313" key="3">
    <source>
        <dbReference type="EMBL" id="PJC82035.1"/>
    </source>
</evidence>
<reference evidence="4" key="1">
    <citation type="submission" date="2017-09" db="EMBL/GenBank/DDBJ databases">
        <title>Depth-based differentiation of microbial function through sediment-hosted aquifers and enrichment of novel symbionts in the deep terrestrial subsurface.</title>
        <authorList>
            <person name="Probst A.J."/>
            <person name="Ladd B."/>
            <person name="Jarett J.K."/>
            <person name="Geller-Mcgrath D.E."/>
            <person name="Sieber C.M.K."/>
            <person name="Emerson J.B."/>
            <person name="Anantharaman K."/>
            <person name="Thomas B.C."/>
            <person name="Malmstrom R."/>
            <person name="Stieglmeier M."/>
            <person name="Klingl A."/>
            <person name="Woyke T."/>
            <person name="Ryan C.M."/>
            <person name="Banfield J.F."/>
        </authorList>
    </citation>
    <scope>NUCLEOTIDE SEQUENCE [LARGE SCALE GENOMIC DNA]</scope>
</reference>
<dbReference type="EMBL" id="PFQK01000032">
    <property type="protein sequence ID" value="PJC82035.1"/>
    <property type="molecule type" value="Genomic_DNA"/>
</dbReference>
<evidence type="ECO:0000256" key="2">
    <source>
        <dbReference type="ARBA" id="ARBA00023080"/>
    </source>
</evidence>
<sequence length="189" mass="21071">MIIGPKKLLELVKKKKLVEGLSDRELTNPEGAGFDLRLGELYQISGKAYLGVTHRETPKIKLKVKSPAFAKASSGKQNSKVQKVTIKPGEFYLATTIEKVNTPLDITINFKPRTTTFRSGLFIRTGNVAPGYCGKLTFAIKNEGPIPVTLEMGCRIVHAQFEWVDGGGTQYKGQWQYGRVTTRKREKQI</sequence>
<accession>A0A2M8GNA5</accession>
<dbReference type="InterPro" id="IPR033704">
    <property type="entry name" value="dUTPase_trimeric"/>
</dbReference>
<proteinExistence type="predicted"/>
<organism evidence="3 4">
    <name type="scientific">Candidatus Roizmanbacteria bacterium CG_4_8_14_3_um_filter_36_10</name>
    <dbReference type="NCBI Taxonomy" id="1974834"/>
    <lineage>
        <taxon>Bacteria</taxon>
        <taxon>Candidatus Roizmaniibacteriota</taxon>
    </lineage>
</organism>
<keyword evidence="1" id="KW-0378">Hydrolase</keyword>
<dbReference type="InterPro" id="IPR011962">
    <property type="entry name" value="dCTP_deaminase"/>
</dbReference>
<dbReference type="PANTHER" id="PTHR42680">
    <property type="entry name" value="DCTP DEAMINASE"/>
    <property type="match status" value="1"/>
</dbReference>
<dbReference type="SUPFAM" id="SSF51283">
    <property type="entry name" value="dUTPase-like"/>
    <property type="match status" value="1"/>
</dbReference>
<dbReference type="AlphaFoldDB" id="A0A2M8GNA5"/>
<gene>
    <name evidence="3" type="ORF">CO007_01675</name>
</gene>
<dbReference type="Gene3D" id="2.70.40.10">
    <property type="match status" value="1"/>
</dbReference>
<dbReference type="GO" id="GO:0006229">
    <property type="term" value="P:dUTP biosynthetic process"/>
    <property type="evidence" value="ECO:0007669"/>
    <property type="project" value="InterPro"/>
</dbReference>